<dbReference type="Pfam" id="PF12833">
    <property type="entry name" value="HTH_18"/>
    <property type="match status" value="1"/>
</dbReference>
<keyword evidence="6" id="KW-0238">DNA-binding</keyword>
<dbReference type="SMART" id="SM00448">
    <property type="entry name" value="REC"/>
    <property type="match status" value="1"/>
</dbReference>
<dbReference type="RefSeq" id="WP_169280971.1">
    <property type="nucleotide sequence ID" value="NZ_CP051680.1"/>
</dbReference>
<dbReference type="PANTHER" id="PTHR42713">
    <property type="entry name" value="HISTIDINE KINASE-RELATED"/>
    <property type="match status" value="1"/>
</dbReference>
<keyword evidence="5" id="KW-0805">Transcription regulation</keyword>
<evidence type="ECO:0000313" key="13">
    <source>
        <dbReference type="Proteomes" id="UP000502248"/>
    </source>
</evidence>
<evidence type="ECO:0000256" key="8">
    <source>
        <dbReference type="PROSITE-ProRule" id="PRU00169"/>
    </source>
</evidence>
<dbReference type="InterPro" id="IPR018062">
    <property type="entry name" value="HTH_AraC-typ_CS"/>
</dbReference>
<dbReference type="GO" id="GO:0043565">
    <property type="term" value="F:sequence-specific DNA binding"/>
    <property type="evidence" value="ECO:0007669"/>
    <property type="project" value="InterPro"/>
</dbReference>
<evidence type="ECO:0000256" key="3">
    <source>
        <dbReference type="ARBA" id="ARBA00022553"/>
    </source>
</evidence>
<dbReference type="GO" id="GO:0005737">
    <property type="term" value="C:cytoplasm"/>
    <property type="evidence" value="ECO:0007669"/>
    <property type="project" value="UniProtKB-SubCell"/>
</dbReference>
<dbReference type="Pfam" id="PF00072">
    <property type="entry name" value="Response_reg"/>
    <property type="match status" value="1"/>
</dbReference>
<dbReference type="AlphaFoldDB" id="A0A7Z2VKZ0"/>
<proteinExistence type="predicted"/>
<dbReference type="GO" id="GO:0003700">
    <property type="term" value="F:DNA-binding transcription factor activity"/>
    <property type="evidence" value="ECO:0007669"/>
    <property type="project" value="InterPro"/>
</dbReference>
<keyword evidence="7" id="KW-0804">Transcription</keyword>
<name>A0A7Z2VKZ0_9BACL</name>
<dbReference type="SUPFAM" id="SSF52172">
    <property type="entry name" value="CheY-like"/>
    <property type="match status" value="1"/>
</dbReference>
<accession>A0A7Z2VKZ0</accession>
<dbReference type="PROSITE" id="PS01124">
    <property type="entry name" value="HTH_ARAC_FAMILY_2"/>
    <property type="match status" value="1"/>
</dbReference>
<keyword evidence="2" id="KW-0963">Cytoplasm</keyword>
<dbReference type="SMART" id="SM00342">
    <property type="entry name" value="HTH_ARAC"/>
    <property type="match status" value="1"/>
</dbReference>
<dbReference type="SUPFAM" id="SSF46689">
    <property type="entry name" value="Homeodomain-like"/>
    <property type="match status" value="2"/>
</dbReference>
<evidence type="ECO:0000259" key="10">
    <source>
        <dbReference type="PROSITE" id="PS01124"/>
    </source>
</evidence>
<evidence type="ECO:0000313" key="12">
    <source>
        <dbReference type="EMBL" id="QJD84690.1"/>
    </source>
</evidence>
<dbReference type="InterPro" id="IPR018060">
    <property type="entry name" value="HTH_AraC"/>
</dbReference>
<evidence type="ECO:0000256" key="4">
    <source>
        <dbReference type="ARBA" id="ARBA00023012"/>
    </source>
</evidence>
<dbReference type="PROSITE" id="PS50110">
    <property type="entry name" value="RESPONSE_REGULATORY"/>
    <property type="match status" value="1"/>
</dbReference>
<keyword evidence="3 8" id="KW-0597">Phosphoprotein</keyword>
<dbReference type="InterPro" id="IPR001789">
    <property type="entry name" value="Sig_transdc_resp-reg_receiver"/>
</dbReference>
<gene>
    <name evidence="12" type="ORF">HH215_16875</name>
</gene>
<dbReference type="CDD" id="cd17536">
    <property type="entry name" value="REC_YesN-like"/>
    <property type="match status" value="1"/>
</dbReference>
<dbReference type="PANTHER" id="PTHR42713:SF3">
    <property type="entry name" value="TRANSCRIPTIONAL REGULATORY PROTEIN HPTR"/>
    <property type="match status" value="1"/>
</dbReference>
<dbReference type="PROSITE" id="PS00041">
    <property type="entry name" value="HTH_ARAC_FAMILY_1"/>
    <property type="match status" value="1"/>
</dbReference>
<feature type="domain" description="HTH araC/xylS-type" evidence="10">
    <location>
        <begin position="422"/>
        <end position="519"/>
    </location>
</feature>
<dbReference type="InterPro" id="IPR011006">
    <property type="entry name" value="CheY-like_superfamily"/>
</dbReference>
<dbReference type="Gene3D" id="1.10.10.60">
    <property type="entry name" value="Homeodomain-like"/>
    <property type="match status" value="2"/>
</dbReference>
<reference evidence="12 13" key="1">
    <citation type="submission" date="2020-04" db="EMBL/GenBank/DDBJ databases">
        <title>Genome sequencing of novel species.</title>
        <authorList>
            <person name="Heo J."/>
            <person name="Kim S.-J."/>
            <person name="Kim J.-S."/>
            <person name="Hong S.-B."/>
            <person name="Kwon S.-W."/>
        </authorList>
    </citation>
    <scope>NUCLEOTIDE SEQUENCE [LARGE SCALE GENOMIC DNA]</scope>
    <source>
        <strain evidence="12 13">MFER-1</strain>
    </source>
</reference>
<dbReference type="InterPro" id="IPR051552">
    <property type="entry name" value="HptR"/>
</dbReference>
<dbReference type="GO" id="GO:0000160">
    <property type="term" value="P:phosphorelay signal transduction system"/>
    <property type="evidence" value="ECO:0007669"/>
    <property type="project" value="UniProtKB-KW"/>
</dbReference>
<keyword evidence="13" id="KW-1185">Reference proteome</keyword>
<comment type="subcellular location">
    <subcellularLocation>
        <location evidence="1">Cytoplasm</location>
    </subcellularLocation>
</comment>
<evidence type="ECO:0000256" key="9">
    <source>
        <dbReference type="SAM" id="Coils"/>
    </source>
</evidence>
<evidence type="ECO:0000259" key="11">
    <source>
        <dbReference type="PROSITE" id="PS50110"/>
    </source>
</evidence>
<dbReference type="KEGG" id="cheb:HH215_16875"/>
<feature type="coiled-coil region" evidence="9">
    <location>
        <begin position="102"/>
        <end position="129"/>
    </location>
</feature>
<evidence type="ECO:0000256" key="7">
    <source>
        <dbReference type="ARBA" id="ARBA00023163"/>
    </source>
</evidence>
<evidence type="ECO:0000256" key="2">
    <source>
        <dbReference type="ARBA" id="ARBA00022490"/>
    </source>
</evidence>
<evidence type="ECO:0000256" key="1">
    <source>
        <dbReference type="ARBA" id="ARBA00004496"/>
    </source>
</evidence>
<dbReference type="InterPro" id="IPR009057">
    <property type="entry name" value="Homeodomain-like_sf"/>
</dbReference>
<dbReference type="Gene3D" id="3.40.50.2300">
    <property type="match status" value="1"/>
</dbReference>
<feature type="domain" description="Response regulatory" evidence="11">
    <location>
        <begin position="2"/>
        <end position="119"/>
    </location>
</feature>
<feature type="modified residue" description="4-aspartylphosphate" evidence="8">
    <location>
        <position position="54"/>
    </location>
</feature>
<organism evidence="12 13">
    <name type="scientific">Cohnella herbarum</name>
    <dbReference type="NCBI Taxonomy" id="2728023"/>
    <lineage>
        <taxon>Bacteria</taxon>
        <taxon>Bacillati</taxon>
        <taxon>Bacillota</taxon>
        <taxon>Bacilli</taxon>
        <taxon>Bacillales</taxon>
        <taxon>Paenibacillaceae</taxon>
        <taxon>Cohnella</taxon>
    </lineage>
</organism>
<keyword evidence="4" id="KW-0902">Two-component regulatory system</keyword>
<evidence type="ECO:0000256" key="6">
    <source>
        <dbReference type="ARBA" id="ARBA00023125"/>
    </source>
</evidence>
<sequence length="530" mass="60424">MKVMIIEDDMLVRMGIKSLIPWSELGLEVVCEARDGAEAVELYETFLPEIALVDILLPKMNGLDFIEKVKPLNPGGEFIILTCNQDFETVRQSLRLGVHDFIVKSTMEIEELQRILKQLTDKMKAKSTSPQEEPTSEAGSRFIRKAGLLRDWLHGLYNGAETEDFAEKLGEFKYFLEEGQYQAWAVALDVSRSDSILTSQEVVKIGHSIDHMAAELYRGKLIGFVENIKDNRWHVLLRSGNGTEIDPELLIDSVSQYLGHSLSIAVSDRFTDWREWIEYDRMAGELLSLKYYREDDHLFQGEPPESTLSDAMFVWKKSMMNKLSGYLFEQAEDQLADLKRVIGPPYPKPALTYNVLEDVLFQLKQISEMTGRSLPEGQFQRTELLNCVSLSQAVHLLRSAIRVLQDPIAREKSGHERRKFVDATELFIQEHRFEDISLNGIAAHLKISPVYLSRIYKEEKGISFSNAVLTAKVEQAETMIRSGMTLTEISDKLGYLNLSSFTRMFKKIKGIAPSHYVETETETESESESV</sequence>
<keyword evidence="9" id="KW-0175">Coiled coil</keyword>
<dbReference type="Proteomes" id="UP000502248">
    <property type="component" value="Chromosome"/>
</dbReference>
<dbReference type="EMBL" id="CP051680">
    <property type="protein sequence ID" value="QJD84690.1"/>
    <property type="molecule type" value="Genomic_DNA"/>
</dbReference>
<evidence type="ECO:0000256" key="5">
    <source>
        <dbReference type="ARBA" id="ARBA00023015"/>
    </source>
</evidence>
<protein>
    <submittedName>
        <fullName evidence="12">Response regulator</fullName>
    </submittedName>
</protein>